<reference evidence="7 8" key="1">
    <citation type="submission" date="2018-05" db="EMBL/GenBank/DDBJ databases">
        <title>Evolution of GPA BGCs.</title>
        <authorList>
            <person name="Waglechner N."/>
            <person name="Wright G.D."/>
        </authorList>
    </citation>
    <scope>NUCLEOTIDE SEQUENCE [LARGE SCALE GENOMIC DNA]</scope>
    <source>
        <strain evidence="7 8">A82846</strain>
    </source>
</reference>
<proteinExistence type="predicted"/>
<dbReference type="Proteomes" id="UP000287547">
    <property type="component" value="Unassembled WGS sequence"/>
</dbReference>
<keyword evidence="4 5" id="KW-0472">Membrane</keyword>
<feature type="transmembrane region" description="Helical" evidence="5">
    <location>
        <begin position="252"/>
        <end position="272"/>
    </location>
</feature>
<comment type="caution">
    <text evidence="7">The sequence shown here is derived from an EMBL/GenBank/DDBJ whole genome shotgun (WGS) entry which is preliminary data.</text>
</comment>
<evidence type="ECO:0000256" key="5">
    <source>
        <dbReference type="SAM" id="Phobius"/>
    </source>
</evidence>
<dbReference type="GO" id="GO:0016020">
    <property type="term" value="C:membrane"/>
    <property type="evidence" value="ECO:0007669"/>
    <property type="project" value="UniProtKB-SubCell"/>
</dbReference>
<feature type="transmembrane region" description="Helical" evidence="5">
    <location>
        <begin position="278"/>
        <end position="296"/>
    </location>
</feature>
<evidence type="ECO:0000313" key="8">
    <source>
        <dbReference type="Proteomes" id="UP000287547"/>
    </source>
</evidence>
<feature type="transmembrane region" description="Helical" evidence="5">
    <location>
        <begin position="223"/>
        <end position="245"/>
    </location>
</feature>
<feature type="domain" description="ABC-2 type transporter transmembrane" evidence="6">
    <location>
        <begin position="132"/>
        <end position="326"/>
    </location>
</feature>
<dbReference type="OrthoDB" id="3268959at2"/>
<dbReference type="EMBL" id="QHKI01000004">
    <property type="protein sequence ID" value="RSM88487.1"/>
    <property type="molecule type" value="Genomic_DNA"/>
</dbReference>
<evidence type="ECO:0000256" key="1">
    <source>
        <dbReference type="ARBA" id="ARBA00004141"/>
    </source>
</evidence>
<evidence type="ECO:0000256" key="2">
    <source>
        <dbReference type="ARBA" id="ARBA00022692"/>
    </source>
</evidence>
<sequence>MAAFWPATKLIAEREIKTYTRSKGFWISVAVLLAGLFAAAILPTVIGGSSPKVAAVGTEARQLLSNTGFDVREVPDVAAAEQLVRSEEVKAAVVPGPRVIALNDPPNSVVAALGTAPPVQLLEPSAVSQDVQILVTQLFALFFFLFGMGGVAIAQGTVTEKQTRIVEILVATIPVRAMLAGKIIGHSILTLGQVLLIAIAAPIALSLGGHTALLSMVAPALGWYVPFLVVGFVLLAGIWAVAGALVSRQEDLGASTGPVMLLVMAPYFAVVFASDNQLLMTVLSYIPFSAGVAMPIRMFTDDAQAWEAFVSLGILVVTVVLIVQLASRLFSGSLLQTGGKVALKKAWAHVD</sequence>
<feature type="transmembrane region" description="Helical" evidence="5">
    <location>
        <begin position="24"/>
        <end position="46"/>
    </location>
</feature>
<evidence type="ECO:0000256" key="4">
    <source>
        <dbReference type="ARBA" id="ARBA00023136"/>
    </source>
</evidence>
<organism evidence="7 8">
    <name type="scientific">Kibdelosporangium aridum</name>
    <dbReference type="NCBI Taxonomy" id="2030"/>
    <lineage>
        <taxon>Bacteria</taxon>
        <taxon>Bacillati</taxon>
        <taxon>Actinomycetota</taxon>
        <taxon>Actinomycetes</taxon>
        <taxon>Pseudonocardiales</taxon>
        <taxon>Pseudonocardiaceae</taxon>
        <taxon>Kibdelosporangium</taxon>
    </lineage>
</organism>
<gene>
    <name evidence="7" type="ORF">DMH04_07530</name>
</gene>
<feature type="transmembrane region" description="Helical" evidence="5">
    <location>
        <begin position="308"/>
        <end position="327"/>
    </location>
</feature>
<dbReference type="AlphaFoldDB" id="A0A428ZK77"/>
<keyword evidence="2 5" id="KW-0812">Transmembrane</keyword>
<dbReference type="Pfam" id="PF12698">
    <property type="entry name" value="ABC2_membrane_3"/>
    <property type="match status" value="1"/>
</dbReference>
<comment type="subcellular location">
    <subcellularLocation>
        <location evidence="1">Membrane</location>
        <topology evidence="1">Multi-pass membrane protein</topology>
    </subcellularLocation>
</comment>
<dbReference type="InterPro" id="IPR013525">
    <property type="entry name" value="ABC2_TM"/>
</dbReference>
<accession>A0A428ZK77</accession>
<evidence type="ECO:0000256" key="3">
    <source>
        <dbReference type="ARBA" id="ARBA00022989"/>
    </source>
</evidence>
<evidence type="ECO:0000313" key="7">
    <source>
        <dbReference type="EMBL" id="RSM88487.1"/>
    </source>
</evidence>
<keyword evidence="3 5" id="KW-1133">Transmembrane helix</keyword>
<feature type="transmembrane region" description="Helical" evidence="5">
    <location>
        <begin position="131"/>
        <end position="154"/>
    </location>
</feature>
<name>A0A428ZK77_KIBAR</name>
<dbReference type="RefSeq" id="WP_037261086.1">
    <property type="nucleotide sequence ID" value="NZ_QHKI01000004.1"/>
</dbReference>
<protein>
    <submittedName>
        <fullName evidence="7">ABC transporter permease</fullName>
    </submittedName>
</protein>
<feature type="transmembrane region" description="Helical" evidence="5">
    <location>
        <begin position="183"/>
        <end position="203"/>
    </location>
</feature>
<evidence type="ECO:0000259" key="6">
    <source>
        <dbReference type="Pfam" id="PF12698"/>
    </source>
</evidence>
<dbReference type="GO" id="GO:0140359">
    <property type="term" value="F:ABC-type transporter activity"/>
    <property type="evidence" value="ECO:0007669"/>
    <property type="project" value="InterPro"/>
</dbReference>